<reference evidence="2 3" key="1">
    <citation type="journal article" date="2018" name="Int. J. Syst. Evol. Microbiol.">
        <title>Pseudooceanicola lipolyticus sp. nov., a marine alphaproteobacterium, reclassification of Oceanicola flagellatus as Pseudooceanicola flagellatus comb. nov. and emended description of the genus Pseudooceanicola.</title>
        <authorList>
            <person name="Huang M.-M."/>
            <person name="Guo L.-L."/>
            <person name="Wu Y.-H."/>
            <person name="Lai Q.-L."/>
            <person name="Shao Z.-Z."/>
            <person name="Wang C.-S."/>
            <person name="Wu M."/>
            <person name="Xu X.-W."/>
        </authorList>
    </citation>
    <scope>NUCLEOTIDE SEQUENCE [LARGE SCALE GENOMIC DNA]</scope>
    <source>
        <strain evidence="2 3">157</strain>
    </source>
</reference>
<dbReference type="Pfam" id="PF20109">
    <property type="entry name" value="Trans_reg_dom"/>
    <property type="match status" value="1"/>
</dbReference>
<evidence type="ECO:0000259" key="1">
    <source>
        <dbReference type="Pfam" id="PF20109"/>
    </source>
</evidence>
<name>A0A2M8J465_9RHOB</name>
<organism evidence="2 3">
    <name type="scientific">Pseudooceanicola lipolyticus</name>
    <dbReference type="NCBI Taxonomy" id="2029104"/>
    <lineage>
        <taxon>Bacteria</taxon>
        <taxon>Pseudomonadati</taxon>
        <taxon>Pseudomonadota</taxon>
        <taxon>Alphaproteobacteria</taxon>
        <taxon>Rhodobacterales</taxon>
        <taxon>Paracoccaceae</taxon>
        <taxon>Pseudooceanicola</taxon>
    </lineage>
</organism>
<evidence type="ECO:0000313" key="3">
    <source>
        <dbReference type="Proteomes" id="UP000231553"/>
    </source>
</evidence>
<dbReference type="AlphaFoldDB" id="A0A2M8J465"/>
<keyword evidence="3" id="KW-1185">Reference proteome</keyword>
<feature type="domain" description="Transcriptional regulator-like" evidence="1">
    <location>
        <begin position="8"/>
        <end position="66"/>
    </location>
</feature>
<dbReference type="InterPro" id="IPR045465">
    <property type="entry name" value="Trans_reg_dom"/>
</dbReference>
<dbReference type="RefSeq" id="WP_100161618.1">
    <property type="nucleotide sequence ID" value="NZ_PGTB01000012.1"/>
</dbReference>
<sequence length="84" mass="9742">MTPDASSWRTNARYDYVENLSPSDLAWEWLRRNDSYDRDFALLLKAGDQRSTMLAKIRQRWGLRFPGRPIEVPAHCASFLDAPA</sequence>
<dbReference type="Proteomes" id="UP000231553">
    <property type="component" value="Unassembled WGS sequence"/>
</dbReference>
<gene>
    <name evidence="2" type="ORF">CVM52_06090</name>
</gene>
<dbReference type="EMBL" id="PGTB01000012">
    <property type="protein sequence ID" value="PJE37563.1"/>
    <property type="molecule type" value="Genomic_DNA"/>
</dbReference>
<comment type="caution">
    <text evidence="2">The sequence shown here is derived from an EMBL/GenBank/DDBJ whole genome shotgun (WGS) entry which is preliminary data.</text>
</comment>
<dbReference type="OrthoDB" id="8654520at2"/>
<accession>A0A2M8J465</accession>
<proteinExistence type="predicted"/>
<protein>
    <recommendedName>
        <fullName evidence="1">Transcriptional regulator-like domain-containing protein</fullName>
    </recommendedName>
</protein>
<evidence type="ECO:0000313" key="2">
    <source>
        <dbReference type="EMBL" id="PJE37563.1"/>
    </source>
</evidence>